<proteinExistence type="predicted"/>
<dbReference type="SUPFAM" id="SSF52047">
    <property type="entry name" value="RNI-like"/>
    <property type="match status" value="1"/>
</dbReference>
<dbReference type="InterPro" id="IPR032675">
    <property type="entry name" value="LRR_dom_sf"/>
</dbReference>
<dbReference type="EMBL" id="CAJNOQ010036405">
    <property type="protein sequence ID" value="CAF1603961.1"/>
    <property type="molecule type" value="Genomic_DNA"/>
</dbReference>
<accession>A0A816B4A3</accession>
<dbReference type="Proteomes" id="UP000681722">
    <property type="component" value="Unassembled WGS sequence"/>
</dbReference>
<name>A0A816B4A3_9BILA</name>
<sequence length="261" mass="30089">MDLFIPYLVTTSFIQLKTVAITVDRDLDSILDLLLNLTSVLSLTKLIIVVHFPHYISPGSAAGPILFYNCLPQLKTFIFDSAYQEQIVISPYDTLLMTTSNNLVSLTMNFCYTDDLINVLVYCSNLSYLNIQAGKSTQSVIISSNISLSKLKHFKLKCLDYGFGYDNVQTLLAMMPNLKVFELAVHYPSKIWTEGQKVKELCAKILFVTFKIDIRLWSDKNKVDEILSRFLDDDYWHHVQHFYEDENNNNYWHITANGSYY</sequence>
<organism evidence="1 3">
    <name type="scientific">Didymodactylos carnosus</name>
    <dbReference type="NCBI Taxonomy" id="1234261"/>
    <lineage>
        <taxon>Eukaryota</taxon>
        <taxon>Metazoa</taxon>
        <taxon>Spiralia</taxon>
        <taxon>Gnathifera</taxon>
        <taxon>Rotifera</taxon>
        <taxon>Eurotatoria</taxon>
        <taxon>Bdelloidea</taxon>
        <taxon>Philodinida</taxon>
        <taxon>Philodinidae</taxon>
        <taxon>Didymodactylos</taxon>
    </lineage>
</organism>
<evidence type="ECO:0000313" key="3">
    <source>
        <dbReference type="Proteomes" id="UP000663829"/>
    </source>
</evidence>
<dbReference type="Gene3D" id="3.80.10.10">
    <property type="entry name" value="Ribonuclease Inhibitor"/>
    <property type="match status" value="1"/>
</dbReference>
<dbReference type="Proteomes" id="UP000663829">
    <property type="component" value="Unassembled WGS sequence"/>
</dbReference>
<protein>
    <submittedName>
        <fullName evidence="1">Uncharacterized protein</fullName>
    </submittedName>
</protein>
<evidence type="ECO:0000313" key="1">
    <source>
        <dbReference type="EMBL" id="CAF1603961.1"/>
    </source>
</evidence>
<reference evidence="1" key="1">
    <citation type="submission" date="2021-02" db="EMBL/GenBank/DDBJ databases">
        <authorList>
            <person name="Nowell W R."/>
        </authorList>
    </citation>
    <scope>NUCLEOTIDE SEQUENCE</scope>
</reference>
<dbReference type="EMBL" id="CAJOBC010102920">
    <property type="protein sequence ID" value="CAF4482741.1"/>
    <property type="molecule type" value="Genomic_DNA"/>
</dbReference>
<evidence type="ECO:0000313" key="2">
    <source>
        <dbReference type="EMBL" id="CAF4482741.1"/>
    </source>
</evidence>
<comment type="caution">
    <text evidence="1">The sequence shown here is derived from an EMBL/GenBank/DDBJ whole genome shotgun (WGS) entry which is preliminary data.</text>
</comment>
<dbReference type="AlphaFoldDB" id="A0A816B4A3"/>
<gene>
    <name evidence="1" type="ORF">GPM918_LOCUS42627</name>
    <name evidence="2" type="ORF">SRO942_LOCUS43915</name>
</gene>
<keyword evidence="3" id="KW-1185">Reference proteome</keyword>